<dbReference type="GO" id="GO:0005085">
    <property type="term" value="F:guanyl-nucleotide exchange factor activity"/>
    <property type="evidence" value="ECO:0007669"/>
    <property type="project" value="TreeGrafter"/>
</dbReference>
<dbReference type="Proteomes" id="UP000092445">
    <property type="component" value="Unassembled WGS sequence"/>
</dbReference>
<dbReference type="GO" id="GO:0005853">
    <property type="term" value="C:eukaryotic translation elongation factor 1 complex"/>
    <property type="evidence" value="ECO:0007669"/>
    <property type="project" value="InterPro"/>
</dbReference>
<reference evidence="2" key="1">
    <citation type="submission" date="2014-03" db="EMBL/GenBank/DDBJ databases">
        <authorList>
            <person name="Aksoy S."/>
            <person name="Warren W."/>
            <person name="Wilson R.K."/>
        </authorList>
    </citation>
    <scope>NUCLEOTIDE SEQUENCE [LARGE SCALE GENOMIC DNA]</scope>
    <source>
        <strain evidence="2">IAEA</strain>
    </source>
</reference>
<proteinExistence type="predicted"/>
<dbReference type="GO" id="GO:0003746">
    <property type="term" value="F:translation elongation factor activity"/>
    <property type="evidence" value="ECO:0007669"/>
    <property type="project" value="InterPro"/>
</dbReference>
<dbReference type="STRING" id="7398.A0A1A9ZBW7"/>
<keyword evidence="2" id="KW-1185">Reference proteome</keyword>
<evidence type="ECO:0000313" key="1">
    <source>
        <dbReference type="EnsemblMetazoa" id="GPAI009951-PA"/>
    </source>
</evidence>
<accession>A0A1A9ZBW7</accession>
<sequence length="207" mass="23429">MNQQKTRSKLRELCQIRYHLADLVLVKAFFRVLLRKIYTDGFVNVNTAQGLKELNSFLIYKSYISDYRLSKANISAFDTLVNGPAGDYPHGIVTSHIFVPAKSLYALDHQMIWIILALIQTRKPKVQTSGEHLAVYSAKKSKKLAFIDGSTVWFDVKPWDDGSNMVLAIFRCLVPLSDKASIDLLTGTNENFEDFVQSVDIAAFSKF</sequence>
<dbReference type="AlphaFoldDB" id="A0A1A9ZBW7"/>
<dbReference type="VEuPathDB" id="VectorBase:GPAI009951"/>
<dbReference type="SUPFAM" id="SSF54984">
    <property type="entry name" value="eEF-1beta-like"/>
    <property type="match status" value="1"/>
</dbReference>
<name>A0A1A9ZBW7_GLOPL</name>
<evidence type="ECO:0000313" key="2">
    <source>
        <dbReference type="Proteomes" id="UP000092445"/>
    </source>
</evidence>
<dbReference type="InterPro" id="IPR049720">
    <property type="entry name" value="EF1B_bsu/dsu"/>
</dbReference>
<reference evidence="1" key="2">
    <citation type="submission" date="2020-05" db="UniProtKB">
        <authorList>
            <consortium name="EnsemblMetazoa"/>
        </authorList>
    </citation>
    <scope>IDENTIFICATION</scope>
    <source>
        <strain evidence="1">IAEA</strain>
    </source>
</reference>
<dbReference type="InterPro" id="IPR036219">
    <property type="entry name" value="eEF-1beta-like_sf"/>
</dbReference>
<protein>
    <submittedName>
        <fullName evidence="1">Uncharacterized protein</fullName>
    </submittedName>
</protein>
<dbReference type="PANTHER" id="PTHR11595:SF21">
    <property type="entry name" value="ELONGATION FACTOR 1-BETA"/>
    <property type="match status" value="1"/>
</dbReference>
<dbReference type="GO" id="GO:0005829">
    <property type="term" value="C:cytosol"/>
    <property type="evidence" value="ECO:0007669"/>
    <property type="project" value="TreeGrafter"/>
</dbReference>
<organism evidence="1 2">
    <name type="scientific">Glossina pallidipes</name>
    <name type="common">Tsetse fly</name>
    <dbReference type="NCBI Taxonomy" id="7398"/>
    <lineage>
        <taxon>Eukaryota</taxon>
        <taxon>Metazoa</taxon>
        <taxon>Ecdysozoa</taxon>
        <taxon>Arthropoda</taxon>
        <taxon>Hexapoda</taxon>
        <taxon>Insecta</taxon>
        <taxon>Pterygota</taxon>
        <taxon>Neoptera</taxon>
        <taxon>Endopterygota</taxon>
        <taxon>Diptera</taxon>
        <taxon>Brachycera</taxon>
        <taxon>Muscomorpha</taxon>
        <taxon>Hippoboscoidea</taxon>
        <taxon>Glossinidae</taxon>
        <taxon>Glossina</taxon>
    </lineage>
</organism>
<dbReference type="PANTHER" id="PTHR11595">
    <property type="entry name" value="EF-HAND AND COILED-COIL DOMAIN-CONTAINING FAMILY MEMBER"/>
    <property type="match status" value="1"/>
</dbReference>
<dbReference type="EnsemblMetazoa" id="GPAI009951-RA">
    <property type="protein sequence ID" value="GPAI009951-PA"/>
    <property type="gene ID" value="GPAI009951"/>
</dbReference>